<name>A0A937W8A9_UNCTE</name>
<dbReference type="Gene3D" id="2.30.30.830">
    <property type="match status" value="1"/>
</dbReference>
<dbReference type="EMBL" id="VGLS01001091">
    <property type="protein sequence ID" value="MBM3226882.1"/>
    <property type="molecule type" value="Genomic_DNA"/>
</dbReference>
<gene>
    <name evidence="2" type="ORF">FJZ47_24210</name>
</gene>
<organism evidence="2 3">
    <name type="scientific">Tectimicrobiota bacterium</name>
    <dbReference type="NCBI Taxonomy" id="2528274"/>
    <lineage>
        <taxon>Bacteria</taxon>
        <taxon>Pseudomonadati</taxon>
        <taxon>Nitrospinota/Tectimicrobiota group</taxon>
        <taxon>Candidatus Tectimicrobiota</taxon>
    </lineage>
</organism>
<proteinExistence type="predicted"/>
<dbReference type="InterPro" id="IPR007446">
    <property type="entry name" value="PilP"/>
</dbReference>
<sequence length="195" mass="22200">MKRLQRQKKVVENKRRVSGPVWARCMRGMLVLGLLLTVLLGRVSAQEKPGARRPRPTAPPPPVEKVQEPVDNYRYDAQGRRDPLEPLVKESLPDVLRPKPRLPERPLGPLERFDLSALKLVGIVWGELGRRALIKAPDGKSYFATAETYMGKYSGKVIAIENDHLVIEEQYLNIEDKLVPKTLTIPLRRKDKREG</sequence>
<dbReference type="Proteomes" id="UP000712673">
    <property type="component" value="Unassembled WGS sequence"/>
</dbReference>
<dbReference type="Pfam" id="PF04351">
    <property type="entry name" value="PilP"/>
    <property type="match status" value="1"/>
</dbReference>
<evidence type="ECO:0000313" key="2">
    <source>
        <dbReference type="EMBL" id="MBM3226882.1"/>
    </source>
</evidence>
<evidence type="ECO:0000256" key="1">
    <source>
        <dbReference type="SAM" id="MobiDB-lite"/>
    </source>
</evidence>
<evidence type="ECO:0000313" key="3">
    <source>
        <dbReference type="Proteomes" id="UP000712673"/>
    </source>
</evidence>
<accession>A0A937W8A9</accession>
<dbReference type="AlphaFoldDB" id="A0A937W8A9"/>
<feature type="region of interest" description="Disordered" evidence="1">
    <location>
        <begin position="46"/>
        <end position="70"/>
    </location>
</feature>
<comment type="caution">
    <text evidence="2">The sequence shown here is derived from an EMBL/GenBank/DDBJ whole genome shotgun (WGS) entry which is preliminary data.</text>
</comment>
<protein>
    <submittedName>
        <fullName evidence="2">Pilus assembly protein PilP</fullName>
    </submittedName>
</protein>
<reference evidence="2" key="1">
    <citation type="submission" date="2019-03" db="EMBL/GenBank/DDBJ databases">
        <title>Lake Tanganyika Metagenome-Assembled Genomes (MAGs).</title>
        <authorList>
            <person name="Tran P."/>
        </authorList>
    </citation>
    <scope>NUCLEOTIDE SEQUENCE</scope>
    <source>
        <strain evidence="2">K_DeepCast_65m_m2_066</strain>
    </source>
</reference>